<evidence type="ECO:0000259" key="7">
    <source>
        <dbReference type="Pfam" id="PF02852"/>
    </source>
</evidence>
<feature type="binding site" evidence="5">
    <location>
        <position position="126"/>
    </location>
    <ligand>
        <name>FAD</name>
        <dbReference type="ChEBI" id="CHEBI:57692"/>
    </ligand>
</feature>
<dbReference type="InterPro" id="IPR023753">
    <property type="entry name" value="FAD/NAD-binding_dom"/>
</dbReference>
<protein>
    <submittedName>
        <fullName evidence="9">Dihydrolipoamide dehydrogenase</fullName>
    </submittedName>
</protein>
<keyword evidence="2" id="KW-0285">Flavoprotein</keyword>
<evidence type="ECO:0000313" key="9">
    <source>
        <dbReference type="EMBL" id="SFA93865.1"/>
    </source>
</evidence>
<dbReference type="GO" id="GO:0004148">
    <property type="term" value="F:dihydrolipoyl dehydrogenase (NADH) activity"/>
    <property type="evidence" value="ECO:0007669"/>
    <property type="project" value="TreeGrafter"/>
</dbReference>
<organism evidence="9 10">
    <name type="scientific">Amycolatopsis marina</name>
    <dbReference type="NCBI Taxonomy" id="490629"/>
    <lineage>
        <taxon>Bacteria</taxon>
        <taxon>Bacillati</taxon>
        <taxon>Actinomycetota</taxon>
        <taxon>Actinomycetes</taxon>
        <taxon>Pseudonocardiales</taxon>
        <taxon>Pseudonocardiaceae</taxon>
        <taxon>Amycolatopsis</taxon>
    </lineage>
</organism>
<feature type="binding site" evidence="5">
    <location>
        <position position="292"/>
    </location>
    <ligand>
        <name>NAD(+)</name>
        <dbReference type="ChEBI" id="CHEBI:57540"/>
    </ligand>
</feature>
<keyword evidence="5" id="KW-0547">Nucleotide-binding</keyword>
<feature type="binding site" evidence="5">
    <location>
        <position position="334"/>
    </location>
    <ligand>
        <name>FAD</name>
        <dbReference type="ChEBI" id="CHEBI:57692"/>
    </ligand>
</feature>
<proteinExistence type="inferred from homology"/>
<evidence type="ECO:0000256" key="4">
    <source>
        <dbReference type="ARBA" id="ARBA00023027"/>
    </source>
</evidence>
<evidence type="ECO:0000256" key="3">
    <source>
        <dbReference type="ARBA" id="ARBA00022827"/>
    </source>
</evidence>
<keyword evidence="3 5" id="KW-0274">FAD</keyword>
<feature type="disulfide bond" description="Redox-active" evidence="6">
    <location>
        <begin position="53"/>
        <end position="58"/>
    </location>
</feature>
<evidence type="ECO:0000256" key="1">
    <source>
        <dbReference type="ARBA" id="ARBA00007532"/>
    </source>
</evidence>
<dbReference type="InterPro" id="IPR001100">
    <property type="entry name" value="Pyr_nuc-diS_OxRdtase"/>
</dbReference>
<dbReference type="GO" id="GO:0050660">
    <property type="term" value="F:flavin adenine dinucleotide binding"/>
    <property type="evidence" value="ECO:0007669"/>
    <property type="project" value="TreeGrafter"/>
</dbReference>
<evidence type="ECO:0000256" key="5">
    <source>
        <dbReference type="PIRSR" id="PIRSR000350-3"/>
    </source>
</evidence>
<dbReference type="Gene3D" id="3.30.390.30">
    <property type="match status" value="1"/>
</dbReference>
<dbReference type="SUPFAM" id="SSF51905">
    <property type="entry name" value="FAD/NAD(P)-binding domain"/>
    <property type="match status" value="1"/>
</dbReference>
<sequence length="504" mass="53373">MDRMAASVNPDRSEWDVIVLGGAAAGENAAQYATQFSGLDAVLVENALVGGECSYWACMPSKALLRPVEVLDTARHLPGLASVVEGLRLDVDEVLARRDKIVSNLDDAGQVRWALGAGIDVVRGYGRLTGARTIEVTGADGTVRTLIARHAVVLDTGSAASIPPVPGLREALPWTSRDVTNLHEIPRRVVILGGGVVACEAATWLYGLGVDELTLVNRGPQLLAGNEPFAGELVADRLRKAGVTVHAERTMSEVRREDVRDSGVGRIHGGEVKVTLDDGTMLTADEIVVAAGRKPNSDDIGLDKLGVSPGGYVDVDDQQAVRGVGGEWLYAIGDLCGRALVTHMGKYQARIVGEVIAARAKGEQLELGEYGRHTAAAGHRTVPQVTFTDPEVGSAGLTEQQAREQDIDVETVEYDLAALAGTFLLREDYSGRAKLVLDRAKDTIVGATFVGTGIADLVHSATVAIVGKVPVSALWHAVPSYPTPSEVWLRLLETLNADRRGGSA</sequence>
<dbReference type="PRINTS" id="PR00411">
    <property type="entry name" value="PNDRDTASEI"/>
</dbReference>
<feature type="binding site" evidence="5">
    <location>
        <begin position="156"/>
        <end position="158"/>
    </location>
    <ligand>
        <name>FAD</name>
        <dbReference type="ChEBI" id="CHEBI:57692"/>
    </ligand>
</feature>
<dbReference type="Gene3D" id="3.50.50.60">
    <property type="entry name" value="FAD/NAD(P)-binding domain"/>
    <property type="match status" value="2"/>
</dbReference>
<evidence type="ECO:0000259" key="8">
    <source>
        <dbReference type="Pfam" id="PF07992"/>
    </source>
</evidence>
<dbReference type="InterPro" id="IPR016156">
    <property type="entry name" value="FAD/NAD-linked_Rdtase_dimer_sf"/>
</dbReference>
<reference evidence="10" key="1">
    <citation type="submission" date="2016-10" db="EMBL/GenBank/DDBJ databases">
        <authorList>
            <person name="Varghese N."/>
            <person name="Submissions S."/>
        </authorList>
    </citation>
    <scope>NUCLEOTIDE SEQUENCE [LARGE SCALE GENOMIC DNA]</scope>
    <source>
        <strain evidence="10">CGMCC 4.3568</strain>
    </source>
</reference>
<dbReference type="EMBL" id="FOKG01000002">
    <property type="protein sequence ID" value="SFA93865.1"/>
    <property type="molecule type" value="Genomic_DNA"/>
</dbReference>
<name>A0A1I0WYP9_9PSEU</name>
<dbReference type="AlphaFoldDB" id="A0A1I0WYP9"/>
<evidence type="ECO:0000256" key="6">
    <source>
        <dbReference type="PIRSR" id="PIRSR000350-4"/>
    </source>
</evidence>
<dbReference type="Pfam" id="PF07992">
    <property type="entry name" value="Pyr_redox_2"/>
    <property type="match status" value="1"/>
</dbReference>
<keyword evidence="10" id="KW-1185">Reference proteome</keyword>
<accession>A0A1I0WYP9</accession>
<dbReference type="GO" id="GO:0006103">
    <property type="term" value="P:2-oxoglutarate metabolic process"/>
    <property type="evidence" value="ECO:0007669"/>
    <property type="project" value="TreeGrafter"/>
</dbReference>
<dbReference type="InterPro" id="IPR036188">
    <property type="entry name" value="FAD/NAD-bd_sf"/>
</dbReference>
<feature type="domain" description="Pyridine nucleotide-disulphide oxidoreductase dimerisation" evidence="7">
    <location>
        <begin position="382"/>
        <end position="488"/>
    </location>
</feature>
<feature type="binding site" evidence="5">
    <location>
        <begin position="193"/>
        <end position="200"/>
    </location>
    <ligand>
        <name>NAD(+)</name>
        <dbReference type="ChEBI" id="CHEBI:57540"/>
    </ligand>
</feature>
<dbReference type="PRINTS" id="PR00368">
    <property type="entry name" value="FADPNR"/>
</dbReference>
<dbReference type="STRING" id="490629.SAMN05216266_102334"/>
<dbReference type="InterPro" id="IPR004099">
    <property type="entry name" value="Pyr_nucl-diS_OxRdtase_dimer"/>
</dbReference>
<dbReference type="SUPFAM" id="SSF55424">
    <property type="entry name" value="FAD/NAD-linked reductases, dimerisation (C-terminal) domain"/>
    <property type="match status" value="1"/>
</dbReference>
<dbReference type="PIRSF" id="PIRSF000350">
    <property type="entry name" value="Mercury_reductase_MerA"/>
    <property type="match status" value="1"/>
</dbReference>
<feature type="domain" description="FAD/NAD(P)-binding" evidence="8">
    <location>
        <begin position="16"/>
        <end position="343"/>
    </location>
</feature>
<dbReference type="Proteomes" id="UP000243799">
    <property type="component" value="Unassembled WGS sequence"/>
</dbReference>
<feature type="binding site" evidence="5">
    <location>
        <position position="62"/>
    </location>
    <ligand>
        <name>FAD</name>
        <dbReference type="ChEBI" id="CHEBI:57692"/>
    </ligand>
</feature>
<dbReference type="PANTHER" id="PTHR22912">
    <property type="entry name" value="DISULFIDE OXIDOREDUCTASE"/>
    <property type="match status" value="1"/>
</dbReference>
<dbReference type="PANTHER" id="PTHR22912:SF151">
    <property type="entry name" value="DIHYDROLIPOYL DEHYDROGENASE, MITOCHONDRIAL"/>
    <property type="match status" value="1"/>
</dbReference>
<comment type="similarity">
    <text evidence="1">Belongs to the class-I pyridine nucleotide-disulfide oxidoreductase family.</text>
</comment>
<evidence type="ECO:0000313" key="10">
    <source>
        <dbReference type="Proteomes" id="UP000243799"/>
    </source>
</evidence>
<gene>
    <name evidence="9" type="ORF">SAMN05216266_102334</name>
</gene>
<comment type="cofactor">
    <cofactor evidence="5">
        <name>FAD</name>
        <dbReference type="ChEBI" id="CHEBI:57692"/>
    </cofactor>
    <text evidence="5">Binds 1 FAD per subunit.</text>
</comment>
<dbReference type="InterPro" id="IPR050151">
    <property type="entry name" value="Class-I_Pyr_Nuc-Dis_Oxidored"/>
</dbReference>
<keyword evidence="4 5" id="KW-0520">NAD</keyword>
<dbReference type="Pfam" id="PF02852">
    <property type="entry name" value="Pyr_redox_dim"/>
    <property type="match status" value="1"/>
</dbReference>
<evidence type="ECO:0000256" key="2">
    <source>
        <dbReference type="ARBA" id="ARBA00022630"/>
    </source>
</evidence>